<protein>
    <submittedName>
        <fullName evidence="2">Uncharacterized protein</fullName>
    </submittedName>
</protein>
<evidence type="ECO:0000313" key="2">
    <source>
        <dbReference type="EMBL" id="PSL14528.1"/>
    </source>
</evidence>
<comment type="caution">
    <text evidence="2">The sequence shown here is derived from an EMBL/GenBank/DDBJ whole genome shotgun (WGS) entry which is preliminary data.</text>
</comment>
<dbReference type="Proteomes" id="UP000240418">
    <property type="component" value="Unassembled WGS sequence"/>
</dbReference>
<keyword evidence="1" id="KW-0812">Transmembrane</keyword>
<keyword evidence="1" id="KW-1133">Transmembrane helix</keyword>
<dbReference type="InterPro" id="IPR011990">
    <property type="entry name" value="TPR-like_helical_dom_sf"/>
</dbReference>
<keyword evidence="3" id="KW-1185">Reference proteome</keyword>
<dbReference type="InterPro" id="IPR019734">
    <property type="entry name" value="TPR_rpt"/>
</dbReference>
<accession>A0A2P8EYI1</accession>
<evidence type="ECO:0000256" key="1">
    <source>
        <dbReference type="SAM" id="Phobius"/>
    </source>
</evidence>
<dbReference type="RefSeq" id="WP_106610571.1">
    <property type="nucleotide sequence ID" value="NZ_PYGJ01000028.1"/>
</dbReference>
<dbReference type="EMBL" id="PYGJ01000028">
    <property type="protein sequence ID" value="PSL14528.1"/>
    <property type="molecule type" value="Genomic_DNA"/>
</dbReference>
<dbReference type="Gene3D" id="1.25.40.10">
    <property type="entry name" value="Tetratricopeptide repeat domain"/>
    <property type="match status" value="1"/>
</dbReference>
<sequence>MEQVDRIVGSPQFSNSPKLSDFLKFVVTEHLQGRKDRIKAVTIAHSVYQRGEDFEPLSDPIVRVEAGRLRTRLSEFYSDIGATDPIVIEIPKGAYVPLITRRSEHDPEPEAHAPPETIGPQKFHKLRSWQIAAIGSAAAIVGFLIAALLFDFRAQEREMHPRFTESTEAYALFWEARTVGRPPTIEARVLAAMELARAAQALDPSFGGGYAAESFQLWQYVQFGHSKAPDADARRAVELAQQAIEIDPEFGWGYQSLSRAMHLLGDLEGAVIAAQQAVELSPNSAEQLGNLGLTLAVTGRSADAMAPLKEAIQLAKGNVRRPYLNYLAIAQFHNREFAESAATIERNRDIGGPMGPHMYAYLAAAHEMAGNEGHARAFAEMVRKNKSGFSTGHFLEGLIKIPDDRELLFSALEKSGLAPEDL</sequence>
<dbReference type="SMART" id="SM00028">
    <property type="entry name" value="TPR"/>
    <property type="match status" value="3"/>
</dbReference>
<organism evidence="2 3">
    <name type="scientific">Shimia abyssi</name>
    <dbReference type="NCBI Taxonomy" id="1662395"/>
    <lineage>
        <taxon>Bacteria</taxon>
        <taxon>Pseudomonadati</taxon>
        <taxon>Pseudomonadota</taxon>
        <taxon>Alphaproteobacteria</taxon>
        <taxon>Rhodobacterales</taxon>
        <taxon>Roseobacteraceae</taxon>
    </lineage>
</organism>
<reference evidence="2 3" key="1">
    <citation type="submission" date="2018-03" db="EMBL/GenBank/DDBJ databases">
        <title>Genomic Encyclopedia of Archaeal and Bacterial Type Strains, Phase II (KMG-II): from individual species to whole genera.</title>
        <authorList>
            <person name="Goeker M."/>
        </authorList>
    </citation>
    <scope>NUCLEOTIDE SEQUENCE [LARGE SCALE GENOMIC DNA]</scope>
    <source>
        <strain evidence="2 3">DSM 100673</strain>
    </source>
</reference>
<dbReference type="OrthoDB" id="54411at2"/>
<feature type="transmembrane region" description="Helical" evidence="1">
    <location>
        <begin position="131"/>
        <end position="150"/>
    </location>
</feature>
<dbReference type="SUPFAM" id="SSF48452">
    <property type="entry name" value="TPR-like"/>
    <property type="match status" value="1"/>
</dbReference>
<keyword evidence="1" id="KW-0472">Membrane</keyword>
<dbReference type="AlphaFoldDB" id="A0A2P8EYI1"/>
<proteinExistence type="predicted"/>
<evidence type="ECO:0000313" key="3">
    <source>
        <dbReference type="Proteomes" id="UP000240418"/>
    </source>
</evidence>
<name>A0A2P8EYI1_9RHOB</name>
<gene>
    <name evidence="2" type="ORF">CLV88_1285</name>
</gene>